<dbReference type="InterPro" id="IPR002146">
    <property type="entry name" value="ATP_synth_b/b'su_bac/chlpt"/>
</dbReference>
<comment type="subunit">
    <text evidence="11">F-type ATPases have 2 components, F(1) - the catalytic core - and F(0) - the membrane proton channel. F(1) has five subunits: alpha(3), beta(3), gamma(1), delta(1), epsilon(1). F(0) has four main subunits: a(1), b(1), b'(1) and c(10-14). The alpha and beta chains form an alternating ring which encloses part of the gamma chain. F(1) is attached to F(0) by a central stalk formed by the gamma and epsilon chains, while a peripheral stalk is formed by the delta, b and b' chains.</text>
</comment>
<comment type="subcellular location">
    <subcellularLocation>
        <location evidence="1">Membrane</location>
        <topology evidence="1">Single-pass membrane protein</topology>
    </subcellularLocation>
    <subcellularLocation>
        <location evidence="11">Plastid</location>
        <location evidence="11">Chloroplast thylakoid membrane</location>
        <topology evidence="11">Single-pass membrane protein</topology>
    </subcellularLocation>
</comment>
<dbReference type="NCBIfam" id="NF005606">
    <property type="entry name" value="PRK07352.1"/>
    <property type="match status" value="1"/>
</dbReference>
<keyword evidence="6 11" id="KW-1133">Transmembrane helix</keyword>
<dbReference type="PANTHER" id="PTHR34264">
    <property type="entry name" value="ATP SYNTHASE SUBUNIT B, CHLOROPLASTIC"/>
    <property type="match status" value="1"/>
</dbReference>
<comment type="miscellaneous">
    <text evidence="11">In plastids the F-type ATPase is also known as CF(1)CF(0).</text>
</comment>
<gene>
    <name evidence="11 14" type="primary">atpF</name>
</gene>
<evidence type="ECO:0000256" key="7">
    <source>
        <dbReference type="ARBA" id="ARBA00023065"/>
    </source>
</evidence>
<evidence type="ECO:0000256" key="9">
    <source>
        <dbReference type="ARBA" id="ARBA00023310"/>
    </source>
</evidence>
<keyword evidence="8 11" id="KW-0472">Membrane</keyword>
<evidence type="ECO:0000256" key="11">
    <source>
        <dbReference type="HAMAP-Rule" id="MF_01398"/>
    </source>
</evidence>
<sequence length="177" mass="20560">MNFSLLVMSLPHEGGFGFNDNILETNVINLAVVVGVVVFFVGQNLTAILETRQQTILNNLKEADQRASDAREKFNKAKEQLELAEQKAKQIREEGVLKATLEKNNCLTQYEQDLARLDEYKQETLKFYQQKVFSQLYVSLVSKALQKVKQKFDKRLDNQFHITFNNFFIARFTEYNP</sequence>
<keyword evidence="14" id="KW-0150">Chloroplast</keyword>
<keyword evidence="11" id="KW-0793">Thylakoid</keyword>
<keyword evidence="13" id="KW-0175">Coiled coil</keyword>
<evidence type="ECO:0000256" key="4">
    <source>
        <dbReference type="ARBA" id="ARBA00022692"/>
    </source>
</evidence>
<protein>
    <recommendedName>
        <fullName evidence="11">ATP synthase subunit b, chloroplastic</fullName>
    </recommendedName>
    <alternativeName>
        <fullName evidence="11">ATP synthase F(0) sector subunit b</fullName>
    </alternativeName>
    <alternativeName>
        <fullName evidence="11">ATPase subunit I</fullName>
    </alternativeName>
</protein>
<organism evidence="14">
    <name type="scientific">Chaetophoropsis cf. attenuata FACHB-2291</name>
    <dbReference type="NCBI Taxonomy" id="2725790"/>
    <lineage>
        <taxon>Eukaryota</taxon>
        <taxon>Viridiplantae</taxon>
        <taxon>Chlorophyta</taxon>
        <taxon>core chlorophytes</taxon>
        <taxon>Chlorophyceae</taxon>
        <taxon>OCC clade</taxon>
        <taxon>Chaetophorales</taxon>
        <taxon>Chaetophoraceae</taxon>
        <taxon>Chaetophoropsis</taxon>
    </lineage>
</organism>
<comment type="function">
    <text evidence="11">Component of the F(0) channel, it forms part of the peripheral stalk, linking F(1) to F(0).</text>
</comment>
<comment type="function">
    <text evidence="10 11">F(1)F(0) ATP synthase produces ATP from ADP in the presence of a proton or sodium gradient. F-type ATPases consist of two structural domains, F(1) containing the extramembraneous catalytic core and F(0) containing the membrane proton channel, linked together by a central stalk and a peripheral stalk. During catalysis, ATP synthesis in the catalytic domain of F(1) is coupled via a rotary mechanism of the central stalk subunits to proton translocation.</text>
</comment>
<dbReference type="AlphaFoldDB" id="A0A6H1U565"/>
<keyword evidence="5 11" id="KW-0375">Hydrogen ion transport</keyword>
<proteinExistence type="inferred from homology"/>
<feature type="transmembrane region" description="Helical" evidence="11">
    <location>
        <begin position="27"/>
        <end position="49"/>
    </location>
</feature>
<dbReference type="GO" id="GO:0045259">
    <property type="term" value="C:proton-transporting ATP synthase complex"/>
    <property type="evidence" value="ECO:0007669"/>
    <property type="project" value="UniProtKB-KW"/>
</dbReference>
<evidence type="ECO:0000256" key="1">
    <source>
        <dbReference type="ARBA" id="ARBA00004167"/>
    </source>
</evidence>
<comment type="similarity">
    <text evidence="11 12">Belongs to the ATPase B chain family.</text>
</comment>
<feature type="coiled-coil region" evidence="13">
    <location>
        <begin position="53"/>
        <end position="94"/>
    </location>
</feature>
<evidence type="ECO:0000256" key="3">
    <source>
        <dbReference type="ARBA" id="ARBA00022547"/>
    </source>
</evidence>
<evidence type="ECO:0000256" key="6">
    <source>
        <dbReference type="ARBA" id="ARBA00022989"/>
    </source>
</evidence>
<evidence type="ECO:0000256" key="12">
    <source>
        <dbReference type="RuleBase" id="RU003848"/>
    </source>
</evidence>
<keyword evidence="2 11" id="KW-0813">Transport</keyword>
<dbReference type="GO" id="GO:0046933">
    <property type="term" value="F:proton-transporting ATP synthase activity, rotational mechanism"/>
    <property type="evidence" value="ECO:0007669"/>
    <property type="project" value="UniProtKB-UniRule"/>
</dbReference>
<dbReference type="CDD" id="cd06503">
    <property type="entry name" value="ATP-synt_Fo_b"/>
    <property type="match status" value="1"/>
</dbReference>
<keyword evidence="7 11" id="KW-0406">Ion transport</keyword>
<name>A0A6H1U565_9CHLO</name>
<dbReference type="EMBL" id="MN701985">
    <property type="protein sequence ID" value="QIZ73994.1"/>
    <property type="molecule type" value="Genomic_DNA"/>
</dbReference>
<evidence type="ECO:0000256" key="5">
    <source>
        <dbReference type="ARBA" id="ARBA00022781"/>
    </source>
</evidence>
<evidence type="ECO:0000256" key="8">
    <source>
        <dbReference type="ARBA" id="ARBA00023136"/>
    </source>
</evidence>
<geneLocation type="chloroplast" evidence="14"/>
<evidence type="ECO:0000256" key="2">
    <source>
        <dbReference type="ARBA" id="ARBA00022448"/>
    </source>
</evidence>
<dbReference type="Pfam" id="PF00430">
    <property type="entry name" value="ATP-synt_B"/>
    <property type="match status" value="1"/>
</dbReference>
<keyword evidence="4 11" id="KW-0812">Transmembrane</keyword>
<evidence type="ECO:0000256" key="10">
    <source>
        <dbReference type="ARBA" id="ARBA00025198"/>
    </source>
</evidence>
<keyword evidence="14" id="KW-0934">Plastid</keyword>
<dbReference type="PANTHER" id="PTHR34264:SF3">
    <property type="entry name" value="ATP SYNTHASE SUBUNIT B, CHLOROPLASTIC"/>
    <property type="match status" value="1"/>
</dbReference>
<reference evidence="14" key="1">
    <citation type="submission" date="2019-11" db="EMBL/GenBank/DDBJ databases">
        <title>The Chloroplast Genome of the Green Alga Chaetophora sp.</title>
        <authorList>
            <person name="Liu B."/>
        </authorList>
    </citation>
    <scope>NUCLEOTIDE SEQUENCE</scope>
    <source>
        <strain evidence="14">FACHB-2291</strain>
    </source>
</reference>
<evidence type="ECO:0000313" key="14">
    <source>
        <dbReference type="EMBL" id="QIZ73994.1"/>
    </source>
</evidence>
<dbReference type="HAMAP" id="MF_01398">
    <property type="entry name" value="ATP_synth_b_bprime"/>
    <property type="match status" value="1"/>
</dbReference>
<keyword evidence="9 11" id="KW-0066">ATP synthesis</keyword>
<dbReference type="GO" id="GO:0009535">
    <property type="term" value="C:chloroplast thylakoid membrane"/>
    <property type="evidence" value="ECO:0007669"/>
    <property type="project" value="UniProtKB-SubCell"/>
</dbReference>
<evidence type="ECO:0000256" key="13">
    <source>
        <dbReference type="SAM" id="Coils"/>
    </source>
</evidence>
<accession>A0A6H1U565</accession>
<keyword evidence="3 11" id="KW-0138">CF(0)</keyword>